<gene>
    <name evidence="1" type="ORF">MPL3365_170081</name>
</gene>
<name>A0A090GTC7_MESPL</name>
<sequence length="67" mass="7487">MRPELGFTSMVGHPTIDQSMARKHDAGGDLGHFWDLLRVNVIDTSGDRVPALGEGRRLRPARRFFAP</sequence>
<reference evidence="1 2" key="1">
    <citation type="submission" date="2014-08" db="EMBL/GenBank/DDBJ databases">
        <authorList>
            <person name="Moulin Lionel"/>
        </authorList>
    </citation>
    <scope>NUCLEOTIDE SEQUENCE [LARGE SCALE GENOMIC DNA]</scope>
</reference>
<dbReference type="Proteomes" id="UP000046122">
    <property type="component" value="Unassembled WGS sequence"/>
</dbReference>
<accession>A0A090GTC7</accession>
<protein>
    <submittedName>
        <fullName evidence="1">Uncharacterized protein</fullName>
    </submittedName>
</protein>
<proteinExistence type="predicted"/>
<dbReference type="AlphaFoldDB" id="A0A090GTC7"/>
<organism evidence="1 2">
    <name type="scientific">Mesorhizobium plurifarium</name>
    <dbReference type="NCBI Taxonomy" id="69974"/>
    <lineage>
        <taxon>Bacteria</taxon>
        <taxon>Pseudomonadati</taxon>
        <taxon>Pseudomonadota</taxon>
        <taxon>Alphaproteobacteria</taxon>
        <taxon>Hyphomicrobiales</taxon>
        <taxon>Phyllobacteriaceae</taxon>
        <taxon>Mesorhizobium</taxon>
    </lineage>
</organism>
<dbReference type="EMBL" id="CCNE01000009">
    <property type="protein sequence ID" value="CDX52771.1"/>
    <property type="molecule type" value="Genomic_DNA"/>
</dbReference>
<evidence type="ECO:0000313" key="2">
    <source>
        <dbReference type="Proteomes" id="UP000046122"/>
    </source>
</evidence>
<evidence type="ECO:0000313" key="1">
    <source>
        <dbReference type="EMBL" id="CDX52771.1"/>
    </source>
</evidence>